<evidence type="ECO:0000256" key="4">
    <source>
        <dbReference type="ARBA" id="ARBA00023002"/>
    </source>
</evidence>
<dbReference type="InterPro" id="IPR018177">
    <property type="entry name" value="L-lactate_DH_AS"/>
</dbReference>
<keyword evidence="7" id="KW-0963">Cytoplasm</keyword>
<feature type="binding site" evidence="9">
    <location>
        <position position="154"/>
    </location>
    <ligand>
        <name>substrate</name>
    </ligand>
</feature>
<feature type="domain" description="Lactate/malate dehydrogenase C-terminal" evidence="12">
    <location>
        <begin position="148"/>
        <end position="314"/>
    </location>
</feature>
<comment type="subcellular location">
    <subcellularLocation>
        <location evidence="7">Cytoplasm</location>
    </subcellularLocation>
</comment>
<dbReference type="Pfam" id="PF00056">
    <property type="entry name" value="Ldh_1_N"/>
    <property type="match status" value="1"/>
</dbReference>
<dbReference type="PANTHER" id="PTHR43128:SF16">
    <property type="entry name" value="L-LACTATE DEHYDROGENASE"/>
    <property type="match status" value="1"/>
</dbReference>
<feature type="binding site" evidence="7 9">
    <location>
        <position position="91"/>
    </location>
    <ligand>
        <name>substrate</name>
    </ligand>
</feature>
<dbReference type="EMBL" id="CP060634">
    <property type="protein sequence ID" value="QNM05018.1"/>
    <property type="molecule type" value="Genomic_DNA"/>
</dbReference>
<dbReference type="KEGG" id="qdo:H9Q78_11255"/>
<keyword evidence="4 7" id="KW-0560">Oxidoreductase</keyword>
<evidence type="ECO:0000313" key="13">
    <source>
        <dbReference type="EMBL" id="QNM05018.1"/>
    </source>
</evidence>
<dbReference type="Proteomes" id="UP000515823">
    <property type="component" value="Chromosome"/>
</dbReference>
<feature type="binding site" evidence="10">
    <location>
        <position position="98"/>
    </location>
    <ligand>
        <name>NAD(+)</name>
        <dbReference type="ChEBI" id="CHEBI:57540"/>
    </ligand>
</feature>
<evidence type="ECO:0000256" key="6">
    <source>
        <dbReference type="ARBA" id="ARBA00049258"/>
    </source>
</evidence>
<dbReference type="RefSeq" id="WP_249301789.1">
    <property type="nucleotide sequence ID" value="NZ_CP060634.1"/>
</dbReference>
<comment type="caution">
    <text evidence="7">Lacks conserved residue(s) required for the propagation of feature annotation.</text>
</comment>
<comment type="pathway">
    <text evidence="1 7">Fermentation; pyruvate fermentation to lactate; (S)-lactate from pyruvate: step 1/1.</text>
</comment>
<dbReference type="GO" id="GO:0004459">
    <property type="term" value="F:L-lactate dehydrogenase (NAD+) activity"/>
    <property type="evidence" value="ECO:0007669"/>
    <property type="project" value="UniProtKB-UniRule"/>
</dbReference>
<dbReference type="InterPro" id="IPR001557">
    <property type="entry name" value="L-lactate/malate_DH"/>
</dbReference>
<feature type="binding site" evidence="9">
    <location>
        <position position="123"/>
    </location>
    <ligand>
        <name>substrate</name>
    </ligand>
</feature>
<dbReference type="PANTHER" id="PTHR43128">
    <property type="entry name" value="L-2-HYDROXYCARBOXYLATE DEHYDROGENASE (NAD(P)(+))"/>
    <property type="match status" value="1"/>
</dbReference>
<feature type="binding site" evidence="7">
    <location>
        <position position="43"/>
    </location>
    <ligand>
        <name>NAD(+)</name>
        <dbReference type="ChEBI" id="CHEBI:57540"/>
    </ligand>
</feature>
<dbReference type="GO" id="GO:0006096">
    <property type="term" value="P:glycolytic process"/>
    <property type="evidence" value="ECO:0007669"/>
    <property type="project" value="UniProtKB-UniRule"/>
</dbReference>
<proteinExistence type="inferred from homology"/>
<gene>
    <name evidence="7" type="primary">ldh</name>
    <name evidence="13" type="ORF">H9Q78_11255</name>
</gene>
<dbReference type="FunFam" id="3.40.50.720:FF:000018">
    <property type="entry name" value="Malate dehydrogenase"/>
    <property type="match status" value="1"/>
</dbReference>
<feature type="binding site" evidence="7">
    <location>
        <begin position="151"/>
        <end position="154"/>
    </location>
    <ligand>
        <name>substrate</name>
    </ligand>
</feature>
<sequence>MTILQRSKIVVIGAGNVGEAIGYTLMLRRQASEIVLVDLNEDRAMGSALDIAHGTAFFRQAKIRKGGYDECADAEIIIITAGIARKPGQTRLDLAKTNVSIIKSITKNIMEYAENPMIIVVSNPVDIMTYVVQKESGLPSERVIGTGTALDTARFRYFISDKCNVDVCDVNAFILGEHGDSQVAIWSRATIGGNSVESFMAESGQKLDMEEIFERARDSGAEVISLKGATFYGIAMTVSRIVEAITDDENAVLPVAHVLGEDFEDWSDVAISMPCVLNREGIAKTIRIPMSIREQEAMDASTKKLKDFLREVLEQ</sequence>
<feature type="binding site" evidence="7 10">
    <location>
        <position position="38"/>
    </location>
    <ligand>
        <name>NAD(+)</name>
        <dbReference type="ChEBI" id="CHEBI:57540"/>
    </ligand>
</feature>
<dbReference type="Gene3D" id="3.90.110.10">
    <property type="entry name" value="Lactate dehydrogenase/glycoside hydrolase, family 4, C-terminal"/>
    <property type="match status" value="1"/>
</dbReference>
<evidence type="ECO:0000256" key="7">
    <source>
        <dbReference type="HAMAP-Rule" id="MF_00488"/>
    </source>
</evidence>
<dbReference type="NCBIfam" id="TIGR01771">
    <property type="entry name" value="L-LDH-NAD"/>
    <property type="match status" value="1"/>
</dbReference>
<evidence type="ECO:0000259" key="12">
    <source>
        <dbReference type="Pfam" id="PF02866"/>
    </source>
</evidence>
<feature type="domain" description="Lactate/malate dehydrogenase N-terminal" evidence="11">
    <location>
        <begin position="8"/>
        <end position="145"/>
    </location>
</feature>
<dbReference type="InterPro" id="IPR015955">
    <property type="entry name" value="Lactate_DH/Glyco_Ohase_4_C"/>
</dbReference>
<keyword evidence="14" id="KW-1185">Reference proteome</keyword>
<evidence type="ECO:0000256" key="5">
    <source>
        <dbReference type="ARBA" id="ARBA00023027"/>
    </source>
</evidence>
<organism evidence="13 14">
    <name type="scientific">Qiania dongpingensis</name>
    <dbReference type="NCBI Taxonomy" id="2763669"/>
    <lineage>
        <taxon>Bacteria</taxon>
        <taxon>Bacillati</taxon>
        <taxon>Bacillota</taxon>
        <taxon>Clostridia</taxon>
        <taxon>Lachnospirales</taxon>
        <taxon>Lachnospiraceae</taxon>
        <taxon>Qiania</taxon>
    </lineage>
</organism>
<dbReference type="InterPro" id="IPR001236">
    <property type="entry name" value="Lactate/malate_DH_N"/>
</dbReference>
<feature type="binding site" evidence="10">
    <location>
        <begin position="13"/>
        <end position="18"/>
    </location>
    <ligand>
        <name>NAD(+)</name>
        <dbReference type="ChEBI" id="CHEBI:57540"/>
    </ligand>
</feature>
<dbReference type="EC" id="1.1.1.27" evidence="3 7"/>
<feature type="binding site" evidence="7 10">
    <location>
        <begin position="121"/>
        <end position="123"/>
    </location>
    <ligand>
        <name>NAD(+)</name>
        <dbReference type="ChEBI" id="CHEBI:57540"/>
    </ligand>
</feature>
<feature type="binding site" evidence="7">
    <location>
        <position position="68"/>
    </location>
    <ligand>
        <name>NAD(+)</name>
        <dbReference type="ChEBI" id="CHEBI:57540"/>
    </ligand>
</feature>
<evidence type="ECO:0000259" key="11">
    <source>
        <dbReference type="Pfam" id="PF00056"/>
    </source>
</evidence>
<dbReference type="InterPro" id="IPR011304">
    <property type="entry name" value="L-lactate_DH"/>
</dbReference>
<keyword evidence="5 7" id="KW-0520">NAD</keyword>
<evidence type="ECO:0000256" key="10">
    <source>
        <dbReference type="PIRSR" id="PIRSR000102-3"/>
    </source>
</evidence>
<feature type="binding site" evidence="7">
    <location>
        <begin position="123"/>
        <end position="126"/>
    </location>
    <ligand>
        <name>substrate</name>
    </ligand>
</feature>
<dbReference type="InterPro" id="IPR022383">
    <property type="entry name" value="Lactate/malate_DH_C"/>
</dbReference>
<feature type="binding site" evidence="7">
    <location>
        <position position="104"/>
    </location>
    <ligand>
        <name>NAD(+)</name>
        <dbReference type="ChEBI" id="CHEBI:57540"/>
    </ligand>
</feature>
<dbReference type="Pfam" id="PF02866">
    <property type="entry name" value="Ldh_1_C"/>
    <property type="match status" value="1"/>
</dbReference>
<name>A0A7G9G2I6_9FIRM</name>
<dbReference type="GO" id="GO:0005737">
    <property type="term" value="C:cytoplasm"/>
    <property type="evidence" value="ECO:0007669"/>
    <property type="project" value="UniProtKB-SubCell"/>
</dbReference>
<evidence type="ECO:0000256" key="8">
    <source>
        <dbReference type="PIRSR" id="PIRSR000102-1"/>
    </source>
</evidence>
<protein>
    <recommendedName>
        <fullName evidence="3 7">L-lactate dehydrogenase</fullName>
        <shortName evidence="7">L-LDH</shortName>
        <ecNumber evidence="3 7">1.1.1.27</ecNumber>
    </recommendedName>
</protein>
<comment type="function">
    <text evidence="7">Catalyzes the conversion of lactate to pyruvate.</text>
</comment>
<evidence type="ECO:0000256" key="2">
    <source>
        <dbReference type="ARBA" id="ARBA00006054"/>
    </source>
</evidence>
<dbReference type="SUPFAM" id="SSF51735">
    <property type="entry name" value="NAD(P)-binding Rossmann-fold domains"/>
    <property type="match status" value="1"/>
</dbReference>
<comment type="subunit">
    <text evidence="7">Homotetramer.</text>
</comment>
<feature type="binding site" evidence="7">
    <location>
        <position position="17"/>
    </location>
    <ligand>
        <name>NAD(+)</name>
        <dbReference type="ChEBI" id="CHEBI:57540"/>
    </ligand>
</feature>
<feature type="binding site" evidence="7">
    <location>
        <position position="146"/>
    </location>
    <ligand>
        <name>NAD(+)</name>
        <dbReference type="ChEBI" id="CHEBI:57540"/>
    </ligand>
</feature>
<evidence type="ECO:0000313" key="14">
    <source>
        <dbReference type="Proteomes" id="UP000515823"/>
    </source>
</evidence>
<dbReference type="GO" id="GO:0006089">
    <property type="term" value="P:lactate metabolic process"/>
    <property type="evidence" value="ECO:0007669"/>
    <property type="project" value="TreeGrafter"/>
</dbReference>
<dbReference type="PIRSF" id="PIRSF000102">
    <property type="entry name" value="Lac_mal_DH"/>
    <property type="match status" value="1"/>
</dbReference>
<evidence type="ECO:0000256" key="9">
    <source>
        <dbReference type="PIRSR" id="PIRSR000102-2"/>
    </source>
</evidence>
<feature type="active site" description="Proton acceptor" evidence="7 8">
    <location>
        <position position="178"/>
    </location>
</feature>
<dbReference type="HAMAP" id="MF_00488">
    <property type="entry name" value="Lactate_dehydrog"/>
    <property type="match status" value="1"/>
</dbReference>
<dbReference type="UniPathway" id="UPA00554">
    <property type="reaction ID" value="UER00611"/>
</dbReference>
<reference evidence="13 14" key="1">
    <citation type="submission" date="2020-08" db="EMBL/GenBank/DDBJ databases">
        <authorList>
            <person name="Liu C."/>
            <person name="Sun Q."/>
        </authorList>
    </citation>
    <scope>NUCLEOTIDE SEQUENCE [LARGE SCALE GENOMIC DNA]</scope>
    <source>
        <strain evidence="13 14">NSJ-38</strain>
    </source>
</reference>
<dbReference type="PROSITE" id="PS00064">
    <property type="entry name" value="L_LDH"/>
    <property type="match status" value="1"/>
</dbReference>
<evidence type="ECO:0000256" key="3">
    <source>
        <dbReference type="ARBA" id="ARBA00012967"/>
    </source>
</evidence>
<feature type="binding site" evidence="7">
    <location>
        <position position="230"/>
    </location>
    <ligand>
        <name>substrate</name>
    </ligand>
</feature>
<dbReference type="NCBIfam" id="NF004863">
    <property type="entry name" value="PRK06223.1"/>
    <property type="match status" value="1"/>
</dbReference>
<dbReference type="PRINTS" id="PR00086">
    <property type="entry name" value="LLDHDRGNASE"/>
</dbReference>
<comment type="similarity">
    <text evidence="2 7">Belongs to the LDH/MDH superfamily. LDH family.</text>
</comment>
<dbReference type="Gene3D" id="3.40.50.720">
    <property type="entry name" value="NAD(P)-binding Rossmann-like Domain"/>
    <property type="match status" value="1"/>
</dbReference>
<dbReference type="SUPFAM" id="SSF56327">
    <property type="entry name" value="LDH C-terminal domain-like"/>
    <property type="match status" value="1"/>
</dbReference>
<evidence type="ECO:0000256" key="1">
    <source>
        <dbReference type="ARBA" id="ARBA00004843"/>
    </source>
</evidence>
<dbReference type="InterPro" id="IPR036291">
    <property type="entry name" value="NAD(P)-bd_dom_sf"/>
</dbReference>
<feature type="binding site" evidence="9">
    <location>
        <position position="85"/>
    </location>
    <ligand>
        <name>substrate</name>
    </ligand>
</feature>
<dbReference type="AlphaFoldDB" id="A0A7G9G2I6"/>
<accession>A0A7G9G2I6</accession>
<dbReference type="NCBIfam" id="NF000824">
    <property type="entry name" value="PRK00066.1"/>
    <property type="match status" value="1"/>
</dbReference>
<comment type="catalytic activity">
    <reaction evidence="6 7">
        <text>(S)-lactate + NAD(+) = pyruvate + NADH + H(+)</text>
        <dbReference type="Rhea" id="RHEA:23444"/>
        <dbReference type="ChEBI" id="CHEBI:15361"/>
        <dbReference type="ChEBI" id="CHEBI:15378"/>
        <dbReference type="ChEBI" id="CHEBI:16651"/>
        <dbReference type="ChEBI" id="CHEBI:57540"/>
        <dbReference type="ChEBI" id="CHEBI:57945"/>
        <dbReference type="EC" id="1.1.1.27"/>
    </reaction>
</comment>